<dbReference type="AlphaFoldDB" id="A0A6I6MUV3"/>
<dbReference type="KEGG" id="tsv:DSM104635_03397"/>
<accession>A0A6I6MUV3</accession>
<proteinExistence type="predicted"/>
<organism evidence="1 2">
    <name type="scientific">Terricaulis silvestris</name>
    <dbReference type="NCBI Taxonomy" id="2686094"/>
    <lineage>
        <taxon>Bacteria</taxon>
        <taxon>Pseudomonadati</taxon>
        <taxon>Pseudomonadota</taxon>
        <taxon>Alphaproteobacteria</taxon>
        <taxon>Caulobacterales</taxon>
        <taxon>Caulobacteraceae</taxon>
        <taxon>Terricaulis</taxon>
    </lineage>
</organism>
<evidence type="ECO:0000313" key="1">
    <source>
        <dbReference type="EMBL" id="QGZ96537.1"/>
    </source>
</evidence>
<reference evidence="2" key="1">
    <citation type="submission" date="2019-12" db="EMBL/GenBank/DDBJ databases">
        <title>Complete genome of Terracaulis silvestris 0127_4.</title>
        <authorList>
            <person name="Vieira S."/>
            <person name="Riedel T."/>
            <person name="Sproer C."/>
            <person name="Pascual J."/>
            <person name="Boedeker C."/>
            <person name="Overmann J."/>
        </authorList>
    </citation>
    <scope>NUCLEOTIDE SEQUENCE [LARGE SCALE GENOMIC DNA]</scope>
    <source>
        <strain evidence="2">0127_4</strain>
    </source>
</reference>
<protein>
    <submittedName>
        <fullName evidence="1">Uncharacterized protein</fullName>
    </submittedName>
</protein>
<dbReference type="Proteomes" id="UP000431269">
    <property type="component" value="Chromosome"/>
</dbReference>
<dbReference type="EMBL" id="CP047045">
    <property type="protein sequence ID" value="QGZ96537.1"/>
    <property type="molecule type" value="Genomic_DNA"/>
</dbReference>
<evidence type="ECO:0000313" key="2">
    <source>
        <dbReference type="Proteomes" id="UP000431269"/>
    </source>
</evidence>
<gene>
    <name evidence="1" type="ORF">DSM104635_03397</name>
</gene>
<keyword evidence="2" id="KW-1185">Reference proteome</keyword>
<name>A0A6I6MUV3_9CAUL</name>
<sequence>MTEATRRQSAPGPAMIDQAEARAASDALYSVIMGLLEEGLDRGASAPRGDDPCIARGEIFRALAADLATLAEAAALLGRFADRSP</sequence>